<dbReference type="InterPro" id="IPR012337">
    <property type="entry name" value="RNaseH-like_sf"/>
</dbReference>
<dbReference type="InterPro" id="IPR056924">
    <property type="entry name" value="SH3_Tf2-1"/>
</dbReference>
<name>A0A5A7UHQ3_CUCMM</name>
<dbReference type="Pfam" id="PF24626">
    <property type="entry name" value="SH3_Tf2-1"/>
    <property type="match status" value="1"/>
</dbReference>
<dbReference type="PANTHER" id="PTHR45835:SF99">
    <property type="entry name" value="CHROMO DOMAIN-CONTAINING PROTEIN-RELATED"/>
    <property type="match status" value="1"/>
</dbReference>
<dbReference type="AlphaFoldDB" id="A0A5A7UHQ3"/>
<accession>A0A5A7UHQ3</accession>
<dbReference type="Proteomes" id="UP000321393">
    <property type="component" value="Unassembled WGS sequence"/>
</dbReference>
<gene>
    <name evidence="3" type="ORF">E6C27_scaffold437G001130</name>
</gene>
<evidence type="ECO:0000313" key="4">
    <source>
        <dbReference type="Proteomes" id="UP000321393"/>
    </source>
</evidence>
<sequence length="209" mass="23982">MYQDLRRVYWLENMKREVADFISRCFVCQQVKAPRQKSAGLLQPLSVPGWKWESVLMDFITGLPKTLKGYSIIWVVVDRLMKSAHFIPGKSTYTAKILVSNRSSGKDFSLHWTRGSWDSHLQLMEFAYNNSYQAIIGMTPFQAGEGVLRFEKKGKLSPRFVGPFEILERVGPIAYRLALPPAFSVVHDVFHVSMLRNMLSHPLPDYLLA</sequence>
<evidence type="ECO:0000259" key="2">
    <source>
        <dbReference type="Pfam" id="PF24626"/>
    </source>
</evidence>
<protein>
    <submittedName>
        <fullName evidence="3">Ty3-gypsy retrotransposon protein</fullName>
    </submittedName>
</protein>
<comment type="caution">
    <text evidence="3">The sequence shown here is derived from an EMBL/GenBank/DDBJ whole genome shotgun (WGS) entry which is preliminary data.</text>
</comment>
<organism evidence="3 4">
    <name type="scientific">Cucumis melo var. makuwa</name>
    <name type="common">Oriental melon</name>
    <dbReference type="NCBI Taxonomy" id="1194695"/>
    <lineage>
        <taxon>Eukaryota</taxon>
        <taxon>Viridiplantae</taxon>
        <taxon>Streptophyta</taxon>
        <taxon>Embryophyta</taxon>
        <taxon>Tracheophyta</taxon>
        <taxon>Spermatophyta</taxon>
        <taxon>Magnoliopsida</taxon>
        <taxon>eudicotyledons</taxon>
        <taxon>Gunneridae</taxon>
        <taxon>Pentapetalae</taxon>
        <taxon>rosids</taxon>
        <taxon>fabids</taxon>
        <taxon>Cucurbitales</taxon>
        <taxon>Cucurbitaceae</taxon>
        <taxon>Benincaseae</taxon>
        <taxon>Cucumis</taxon>
    </lineage>
</organism>
<dbReference type="STRING" id="1194695.A0A5A7UHQ3"/>
<evidence type="ECO:0000313" key="3">
    <source>
        <dbReference type="EMBL" id="KAA0054820.1"/>
    </source>
</evidence>
<dbReference type="Pfam" id="PF17921">
    <property type="entry name" value="Integrase_H2C2"/>
    <property type="match status" value="1"/>
</dbReference>
<dbReference type="InterPro" id="IPR041588">
    <property type="entry name" value="Integrase_H2C2"/>
</dbReference>
<feature type="domain" description="Tf2-1-like SH3-like" evidence="2">
    <location>
        <begin position="149"/>
        <end position="197"/>
    </location>
</feature>
<dbReference type="OrthoDB" id="1738613at2759"/>
<dbReference type="SUPFAM" id="SSF53098">
    <property type="entry name" value="Ribonuclease H-like"/>
    <property type="match status" value="1"/>
</dbReference>
<feature type="domain" description="Integrase zinc-binding" evidence="1">
    <location>
        <begin position="1"/>
        <end position="33"/>
    </location>
</feature>
<evidence type="ECO:0000259" key="1">
    <source>
        <dbReference type="Pfam" id="PF17921"/>
    </source>
</evidence>
<reference evidence="3 4" key="1">
    <citation type="submission" date="2019-08" db="EMBL/GenBank/DDBJ databases">
        <title>Draft genome sequences of two oriental melons (Cucumis melo L. var makuwa).</title>
        <authorList>
            <person name="Kwon S.-Y."/>
        </authorList>
    </citation>
    <scope>NUCLEOTIDE SEQUENCE [LARGE SCALE GENOMIC DNA]</scope>
    <source>
        <strain evidence="4">cv. SW 3</strain>
        <tissue evidence="3">Leaf</tissue>
    </source>
</reference>
<dbReference type="EMBL" id="SSTE01008669">
    <property type="protein sequence ID" value="KAA0054820.1"/>
    <property type="molecule type" value="Genomic_DNA"/>
</dbReference>
<dbReference type="Gene3D" id="1.10.340.70">
    <property type="match status" value="1"/>
</dbReference>
<dbReference type="PANTHER" id="PTHR45835">
    <property type="entry name" value="YALI0A06105P"/>
    <property type="match status" value="1"/>
</dbReference>
<proteinExistence type="predicted"/>